<dbReference type="AlphaFoldDB" id="A0A096FDT4"/>
<organism evidence="4 5">
    <name type="scientific">Comamonas testosteroni</name>
    <name type="common">Pseudomonas testosteroni</name>
    <dbReference type="NCBI Taxonomy" id="285"/>
    <lineage>
        <taxon>Bacteria</taxon>
        <taxon>Pseudomonadati</taxon>
        <taxon>Pseudomonadota</taxon>
        <taxon>Betaproteobacteria</taxon>
        <taxon>Burkholderiales</taxon>
        <taxon>Comamonadaceae</taxon>
        <taxon>Comamonas</taxon>
    </lineage>
</organism>
<dbReference type="PRINTS" id="PR00080">
    <property type="entry name" value="SDRFAMILY"/>
</dbReference>
<dbReference type="PANTHER" id="PTHR43976">
    <property type="entry name" value="SHORT CHAIN DEHYDROGENASE"/>
    <property type="match status" value="1"/>
</dbReference>
<dbReference type="PANTHER" id="PTHR43976:SF16">
    <property type="entry name" value="SHORT-CHAIN DEHYDROGENASE_REDUCTASE FAMILY PROTEIN"/>
    <property type="match status" value="1"/>
</dbReference>
<comment type="caution">
    <text evidence="4">The sequence shown here is derived from an EMBL/GenBank/DDBJ whole genome shotgun (WGS) entry which is preliminary data.</text>
</comment>
<dbReference type="RefSeq" id="WP_034370648.1">
    <property type="nucleotide sequence ID" value="NZ_AWOR01000049.1"/>
</dbReference>
<dbReference type="Proteomes" id="UP000029553">
    <property type="component" value="Unassembled WGS sequence"/>
</dbReference>
<comment type="similarity">
    <text evidence="1 3">Belongs to the short-chain dehydrogenases/reductases (SDR) family.</text>
</comment>
<dbReference type="InterPro" id="IPR036291">
    <property type="entry name" value="NAD(P)-bd_dom_sf"/>
</dbReference>
<evidence type="ECO:0000313" key="5">
    <source>
        <dbReference type="Proteomes" id="UP000029553"/>
    </source>
</evidence>
<dbReference type="SUPFAM" id="SSF51735">
    <property type="entry name" value="NAD(P)-binding Rossmann-fold domains"/>
    <property type="match status" value="1"/>
</dbReference>
<dbReference type="InterPro" id="IPR002347">
    <property type="entry name" value="SDR_fam"/>
</dbReference>
<dbReference type="InterPro" id="IPR051911">
    <property type="entry name" value="SDR_oxidoreductase"/>
</dbReference>
<name>A0A096FDT4_COMTE</name>
<gene>
    <name evidence="4" type="ORF">P353_15060</name>
</gene>
<sequence>MKNWLITGVSSGFGRALAEKLIQRGDTVVGTVRNEKARLDFEALGHNGHTGQVMGVLLDVTEHDAIAPVIQKVQERIGHIDVLVNNAGYGVEGAIEETPMDVVRQQYEVNVFGAIAMIQAVLPGMRNRRSGHVVNITSVGGLLTFPGVGVYNSSKFALEGISEALLKEVGHLGIRVTAVEPGAFRTDWAGRSMHHIESTIADYEDSVGAFRAALAQRNGRQPGDPRKAADAIMLAVDAQNPPLHLVLGPTAFAQVGQKLGAMQAELMQWASVSVNTDFPAEA</sequence>
<dbReference type="Pfam" id="PF00106">
    <property type="entry name" value="adh_short"/>
    <property type="match status" value="1"/>
</dbReference>
<reference evidence="4 5" key="1">
    <citation type="submission" date="2013-09" db="EMBL/GenBank/DDBJ databases">
        <title>High correlation between genotypes and phenotypes of environmental bacteria Comamonas testosteroni strains.</title>
        <authorList>
            <person name="Liu L."/>
            <person name="Zhu W."/>
            <person name="Xia X."/>
            <person name="Xu B."/>
            <person name="Luo M."/>
            <person name="Wang G."/>
        </authorList>
    </citation>
    <scope>NUCLEOTIDE SEQUENCE [LARGE SCALE GENOMIC DNA]</scope>
    <source>
        <strain evidence="4 5">JL40</strain>
    </source>
</reference>
<accession>A0A096FDT4</accession>
<keyword evidence="2" id="KW-0560">Oxidoreductase</keyword>
<proteinExistence type="inferred from homology"/>
<dbReference type="Gene3D" id="3.40.50.720">
    <property type="entry name" value="NAD(P)-binding Rossmann-like Domain"/>
    <property type="match status" value="1"/>
</dbReference>
<protein>
    <submittedName>
        <fullName evidence="4">Short-chain dehydrogenase</fullName>
    </submittedName>
</protein>
<evidence type="ECO:0000256" key="2">
    <source>
        <dbReference type="ARBA" id="ARBA00023002"/>
    </source>
</evidence>
<evidence type="ECO:0000313" key="4">
    <source>
        <dbReference type="EMBL" id="KGH28511.1"/>
    </source>
</evidence>
<evidence type="ECO:0000256" key="3">
    <source>
        <dbReference type="RuleBase" id="RU000363"/>
    </source>
</evidence>
<evidence type="ECO:0000256" key="1">
    <source>
        <dbReference type="ARBA" id="ARBA00006484"/>
    </source>
</evidence>
<dbReference type="PRINTS" id="PR00081">
    <property type="entry name" value="GDHRDH"/>
</dbReference>
<dbReference type="CDD" id="cd05374">
    <property type="entry name" value="17beta-HSD-like_SDR_c"/>
    <property type="match status" value="1"/>
</dbReference>
<dbReference type="GO" id="GO:0016491">
    <property type="term" value="F:oxidoreductase activity"/>
    <property type="evidence" value="ECO:0007669"/>
    <property type="project" value="UniProtKB-KW"/>
</dbReference>
<dbReference type="NCBIfam" id="NF004824">
    <property type="entry name" value="PRK06180.1"/>
    <property type="match status" value="1"/>
</dbReference>
<dbReference type="EMBL" id="AWOR01000049">
    <property type="protein sequence ID" value="KGH28511.1"/>
    <property type="molecule type" value="Genomic_DNA"/>
</dbReference>